<reference evidence="4" key="1">
    <citation type="submission" date="2021-01" db="EMBL/GenBank/DDBJ databases">
        <title>Whole genome shotgun sequence of Verrucosispora sediminis NBRC 107745.</title>
        <authorList>
            <person name="Komaki H."/>
            <person name="Tamura T."/>
        </authorList>
    </citation>
    <scope>NUCLEOTIDE SEQUENCE</scope>
    <source>
        <strain evidence="4">NBRC 107745</strain>
    </source>
</reference>
<feature type="transmembrane region" description="Helical" evidence="2">
    <location>
        <begin position="28"/>
        <end position="51"/>
    </location>
</feature>
<organism evidence="4 5">
    <name type="scientific">Micromonospora sediminimaris</name>
    <dbReference type="NCBI Taxonomy" id="547162"/>
    <lineage>
        <taxon>Bacteria</taxon>
        <taxon>Bacillati</taxon>
        <taxon>Actinomycetota</taxon>
        <taxon>Actinomycetes</taxon>
        <taxon>Micromonosporales</taxon>
        <taxon>Micromonosporaceae</taxon>
        <taxon>Micromonospora</taxon>
    </lineage>
</organism>
<comment type="similarity">
    <text evidence="1">Belongs to the bacterial sugar transferase family.</text>
</comment>
<dbReference type="Proteomes" id="UP000607311">
    <property type="component" value="Unassembled WGS sequence"/>
</dbReference>
<keyword evidence="5" id="KW-1185">Reference proteome</keyword>
<proteinExistence type="inferred from homology"/>
<protein>
    <submittedName>
        <fullName evidence="4">Sugar transferase</fullName>
    </submittedName>
</protein>
<dbReference type="RefSeq" id="WP_275415495.1">
    <property type="nucleotide sequence ID" value="NZ_BOPD01000015.1"/>
</dbReference>
<evidence type="ECO:0000313" key="5">
    <source>
        <dbReference type="Proteomes" id="UP000607311"/>
    </source>
</evidence>
<name>A0A9W5URU7_9ACTN</name>
<dbReference type="EMBL" id="BOPD01000015">
    <property type="protein sequence ID" value="GIJ33490.1"/>
    <property type="molecule type" value="Genomic_DNA"/>
</dbReference>
<dbReference type="PANTHER" id="PTHR30576">
    <property type="entry name" value="COLANIC BIOSYNTHESIS UDP-GLUCOSE LIPID CARRIER TRANSFERASE"/>
    <property type="match status" value="1"/>
</dbReference>
<gene>
    <name evidence="4" type="ORF">Vse01_26380</name>
</gene>
<dbReference type="PANTHER" id="PTHR30576:SF8">
    <property type="entry name" value="UNDECAPRENYL-PHOSPHATE GALACTOSE PHOSPHOTRANSFERASE"/>
    <property type="match status" value="1"/>
</dbReference>
<dbReference type="AlphaFoldDB" id="A0A9W5URU7"/>
<sequence>MPVSSVTAPTRPPRPARPDDPVKRLFDVVVATALLLLTAPLMAAVAAAVAVRLGRPVLFRQCRIGRDDRPFELIKFRTMRAPDSARGLLTDADRLTPLGRWLRATSLDELPTLWCVLRGDMSIVGPRPLLPEYLSRYSPTQARRHEVRPGITGLAQVRGRNSLDWDAKFSLDVEYVTSRSLRLDLSILAATVGTVLRRDGISADGNATMPEFLGSRR</sequence>
<dbReference type="Pfam" id="PF02397">
    <property type="entry name" value="Bac_transf"/>
    <property type="match status" value="1"/>
</dbReference>
<keyword evidence="4" id="KW-0808">Transferase</keyword>
<accession>A0A9W5URU7</accession>
<dbReference type="GO" id="GO:0016780">
    <property type="term" value="F:phosphotransferase activity, for other substituted phosphate groups"/>
    <property type="evidence" value="ECO:0007669"/>
    <property type="project" value="TreeGrafter"/>
</dbReference>
<evidence type="ECO:0000313" key="4">
    <source>
        <dbReference type="EMBL" id="GIJ33490.1"/>
    </source>
</evidence>
<evidence type="ECO:0000256" key="2">
    <source>
        <dbReference type="SAM" id="Phobius"/>
    </source>
</evidence>
<evidence type="ECO:0000256" key="1">
    <source>
        <dbReference type="ARBA" id="ARBA00006464"/>
    </source>
</evidence>
<keyword evidence="2" id="KW-1133">Transmembrane helix</keyword>
<comment type="caution">
    <text evidence="4">The sequence shown here is derived from an EMBL/GenBank/DDBJ whole genome shotgun (WGS) entry which is preliminary data.</text>
</comment>
<keyword evidence="2" id="KW-0812">Transmembrane</keyword>
<keyword evidence="2" id="KW-0472">Membrane</keyword>
<evidence type="ECO:0000259" key="3">
    <source>
        <dbReference type="Pfam" id="PF02397"/>
    </source>
</evidence>
<dbReference type="InterPro" id="IPR003362">
    <property type="entry name" value="Bact_transf"/>
</dbReference>
<feature type="domain" description="Bacterial sugar transferase" evidence="3">
    <location>
        <begin position="23"/>
        <end position="196"/>
    </location>
</feature>